<keyword evidence="1" id="KW-0472">Membrane</keyword>
<accession>G5SRN0</accession>
<organism evidence="2 3">
    <name type="scientific">Paraprevotella clara YIT 11840</name>
    <dbReference type="NCBI Taxonomy" id="762968"/>
    <lineage>
        <taxon>Bacteria</taxon>
        <taxon>Pseudomonadati</taxon>
        <taxon>Bacteroidota</taxon>
        <taxon>Bacteroidia</taxon>
        <taxon>Bacteroidales</taxon>
        <taxon>Prevotellaceae</taxon>
        <taxon>Paraprevotella</taxon>
    </lineage>
</organism>
<dbReference type="EMBL" id="AFFY01000025">
    <property type="protein sequence ID" value="EHH00021.1"/>
    <property type="molecule type" value="Genomic_DNA"/>
</dbReference>
<gene>
    <name evidence="2" type="ORF">HMPREF9441_02021</name>
</gene>
<keyword evidence="1" id="KW-1133">Transmembrane helix</keyword>
<dbReference type="AlphaFoldDB" id="G5SRN0"/>
<keyword evidence="1" id="KW-0812">Transmembrane</keyword>
<evidence type="ECO:0000313" key="3">
    <source>
        <dbReference type="Proteomes" id="UP000003598"/>
    </source>
</evidence>
<dbReference type="HOGENOM" id="CLU_3046272_0_0_10"/>
<name>G5SRN0_9BACT</name>
<proteinExistence type="predicted"/>
<evidence type="ECO:0000313" key="2">
    <source>
        <dbReference type="EMBL" id="EHH00021.1"/>
    </source>
</evidence>
<evidence type="ECO:0000256" key="1">
    <source>
        <dbReference type="SAM" id="Phobius"/>
    </source>
</evidence>
<keyword evidence="3" id="KW-1185">Reference proteome</keyword>
<feature type="transmembrane region" description="Helical" evidence="1">
    <location>
        <begin position="31"/>
        <end position="54"/>
    </location>
</feature>
<dbReference type="STRING" id="762968.HMPREF9441_02021"/>
<reference evidence="2 3" key="1">
    <citation type="submission" date="2011-03" db="EMBL/GenBank/DDBJ databases">
        <authorList>
            <person name="Weinstock G."/>
            <person name="Sodergren E."/>
            <person name="Clifton S."/>
            <person name="Fulton L."/>
            <person name="Fulton B."/>
            <person name="Courtney L."/>
            <person name="Fronick C."/>
            <person name="Harrison M."/>
            <person name="Strong C."/>
            <person name="Farmer C."/>
            <person name="Delahaunty K."/>
            <person name="Markovic C."/>
            <person name="Hall O."/>
            <person name="Minx P."/>
            <person name="Tomlinson C."/>
            <person name="Mitreva M."/>
            <person name="Hou S."/>
            <person name="Chen J."/>
            <person name="Wollam A."/>
            <person name="Pepin K.H."/>
            <person name="Johnson M."/>
            <person name="Bhonagiri V."/>
            <person name="Zhang X."/>
            <person name="Suruliraj S."/>
            <person name="Warren W."/>
            <person name="Chinwalla A."/>
            <person name="Mardis E.R."/>
            <person name="Wilson R.K."/>
        </authorList>
    </citation>
    <scope>NUCLEOTIDE SEQUENCE [LARGE SCALE GENOMIC DNA]</scope>
    <source>
        <strain evidence="2 3">YIT 11840</strain>
    </source>
</reference>
<sequence length="63" mass="7683">MITLNFFIKIVLWFYMQIYRVCRIFESSKGLIFCLICMFLTTDVTKVFQNYIYFVPMNSFINN</sequence>
<comment type="caution">
    <text evidence="2">The sequence shown here is derived from an EMBL/GenBank/DDBJ whole genome shotgun (WGS) entry which is preliminary data.</text>
</comment>
<dbReference type="Proteomes" id="UP000003598">
    <property type="component" value="Unassembled WGS sequence"/>
</dbReference>
<protein>
    <submittedName>
        <fullName evidence="2">Uncharacterized protein</fullName>
    </submittedName>
</protein>